<reference evidence="1 2" key="1">
    <citation type="journal article" date="2011" name="Front. Microbiol.">
        <title>Genomic signatures of strain selection and enhancement in Bacillus atrophaeus var. globigii, a historical biowarfare simulant.</title>
        <authorList>
            <person name="Gibbons H.S."/>
            <person name="Broomall S.M."/>
            <person name="McNew L.A."/>
            <person name="Daligault H."/>
            <person name="Chapman C."/>
            <person name="Bruce D."/>
            <person name="Karavis M."/>
            <person name="Krepps M."/>
            <person name="McGregor P.A."/>
            <person name="Hong C."/>
            <person name="Park K.H."/>
            <person name="Akmal A."/>
            <person name="Feldman A."/>
            <person name="Lin J.S."/>
            <person name="Chang W.E."/>
            <person name="Higgs B.W."/>
            <person name="Demirev P."/>
            <person name="Lindquist J."/>
            <person name="Liem A."/>
            <person name="Fochler E."/>
            <person name="Read T.D."/>
            <person name="Tapia R."/>
            <person name="Johnson S."/>
            <person name="Bishop-Lilly K.A."/>
            <person name="Detter C."/>
            <person name="Han C."/>
            <person name="Sozhamannan S."/>
            <person name="Rosenzweig C.N."/>
            <person name="Skowronski E.W."/>
        </authorList>
    </citation>
    <scope>NUCLEOTIDE SEQUENCE [LARGE SCALE GENOMIC DNA]</scope>
    <source>
        <strain evidence="1 2">CC-PW-9</strain>
    </source>
</reference>
<dbReference type="RefSeq" id="WP_126840764.1">
    <property type="nucleotide sequence ID" value="NZ_PIQH01000001.1"/>
</dbReference>
<dbReference type="OrthoDB" id="6238300at2"/>
<evidence type="ECO:0000313" key="2">
    <source>
        <dbReference type="Proteomes" id="UP000287996"/>
    </source>
</evidence>
<dbReference type="AlphaFoldDB" id="A0A432ZUA0"/>
<name>A0A432ZUA0_9GAMM</name>
<dbReference type="Proteomes" id="UP000287996">
    <property type="component" value="Unassembled WGS sequence"/>
</dbReference>
<gene>
    <name evidence="1" type="ORF">CWI84_01290</name>
</gene>
<proteinExistence type="predicted"/>
<accession>A0A432ZUA0</accession>
<evidence type="ECO:0000313" key="1">
    <source>
        <dbReference type="EMBL" id="RUO81421.1"/>
    </source>
</evidence>
<evidence type="ECO:0008006" key="3">
    <source>
        <dbReference type="Google" id="ProtNLM"/>
    </source>
</evidence>
<organism evidence="1 2">
    <name type="scientific">Idiomarina tyrosinivorans</name>
    <dbReference type="NCBI Taxonomy" id="1445662"/>
    <lineage>
        <taxon>Bacteria</taxon>
        <taxon>Pseudomonadati</taxon>
        <taxon>Pseudomonadota</taxon>
        <taxon>Gammaproteobacteria</taxon>
        <taxon>Alteromonadales</taxon>
        <taxon>Idiomarinaceae</taxon>
        <taxon>Idiomarina</taxon>
    </lineage>
</organism>
<comment type="caution">
    <text evidence="1">The sequence shown here is derived from an EMBL/GenBank/DDBJ whole genome shotgun (WGS) entry which is preliminary data.</text>
</comment>
<protein>
    <recommendedName>
        <fullName evidence="3">Lipoprotein</fullName>
    </recommendedName>
</protein>
<sequence length="192" mass="21310">MTALRYLMTAVLLTALTACSSIPLTTMVKLMNLNPLTTNPKKLLVAVTGDEDIEITSGDVVLDFSFRTDDPNVSFNHHFPVVTYPNYTVPSELQDEIDSGERITIMHLSDTDAATMLADQQTIKRYREKHENGGAGSINVRLVSACKKSRETPENSELNVYLKTENDTEFFLFLEDIDLESLDEAAGCDAGR</sequence>
<dbReference type="PROSITE" id="PS51257">
    <property type="entry name" value="PROKAR_LIPOPROTEIN"/>
    <property type="match status" value="1"/>
</dbReference>
<dbReference type="EMBL" id="PIQH01000001">
    <property type="protein sequence ID" value="RUO81421.1"/>
    <property type="molecule type" value="Genomic_DNA"/>
</dbReference>
<keyword evidence="2" id="KW-1185">Reference proteome</keyword>